<dbReference type="RefSeq" id="WP_189682638.1">
    <property type="nucleotide sequence ID" value="NZ_BNCJ01000027.1"/>
</dbReference>
<evidence type="ECO:0000256" key="1">
    <source>
        <dbReference type="SAM" id="MobiDB-lite"/>
    </source>
</evidence>
<dbReference type="EMBL" id="BNCJ01000027">
    <property type="protein sequence ID" value="GHF71180.1"/>
    <property type="molecule type" value="Genomic_DNA"/>
</dbReference>
<organism evidence="2 3">
    <name type="scientific">Seohaeicola zhoushanensis</name>
    <dbReference type="NCBI Taxonomy" id="1569283"/>
    <lineage>
        <taxon>Bacteria</taxon>
        <taxon>Pseudomonadati</taxon>
        <taxon>Pseudomonadota</taxon>
        <taxon>Alphaproteobacteria</taxon>
        <taxon>Rhodobacterales</taxon>
        <taxon>Roseobacteraceae</taxon>
        <taxon>Seohaeicola</taxon>
    </lineage>
</organism>
<feature type="region of interest" description="Disordered" evidence="1">
    <location>
        <begin position="140"/>
        <end position="179"/>
    </location>
</feature>
<dbReference type="Proteomes" id="UP000626220">
    <property type="component" value="Unassembled WGS sequence"/>
</dbReference>
<accession>A0A8J3M9W9</accession>
<sequence>MRLNLSPAVERYQLIAGADEGDPGVAIMARPALTSIIEDAKADDCLIAYADEIRAMVEVGEDAEVSAEVIRSKGRVGLMFAKAVARRVIDGWDGVEDEDGQPAPVTPDRIDAFLDIAPIYDAFTSVYLTRWLIVQHEKNVSAPSPNGTSVGVQTTAQAAKPSAGNARAGRTARKPKKAG</sequence>
<name>A0A8J3M9W9_9RHOB</name>
<evidence type="ECO:0000313" key="2">
    <source>
        <dbReference type="EMBL" id="GHF71180.1"/>
    </source>
</evidence>
<feature type="compositionally biased region" description="Polar residues" evidence="1">
    <location>
        <begin position="141"/>
        <end position="157"/>
    </location>
</feature>
<protein>
    <submittedName>
        <fullName evidence="2">Uncharacterized protein</fullName>
    </submittedName>
</protein>
<evidence type="ECO:0000313" key="3">
    <source>
        <dbReference type="Proteomes" id="UP000626220"/>
    </source>
</evidence>
<keyword evidence="3" id="KW-1185">Reference proteome</keyword>
<feature type="compositionally biased region" description="Basic residues" evidence="1">
    <location>
        <begin position="170"/>
        <end position="179"/>
    </location>
</feature>
<gene>
    <name evidence="2" type="ORF">GCM10017056_47620</name>
</gene>
<reference evidence="2" key="1">
    <citation type="journal article" date="2014" name="Int. J. Syst. Evol. Microbiol.">
        <title>Complete genome sequence of Corynebacterium casei LMG S-19264T (=DSM 44701T), isolated from a smear-ripened cheese.</title>
        <authorList>
            <consortium name="US DOE Joint Genome Institute (JGI-PGF)"/>
            <person name="Walter F."/>
            <person name="Albersmeier A."/>
            <person name="Kalinowski J."/>
            <person name="Ruckert C."/>
        </authorList>
    </citation>
    <scope>NUCLEOTIDE SEQUENCE</scope>
    <source>
        <strain evidence="2">KCTC 42650</strain>
    </source>
</reference>
<dbReference type="AlphaFoldDB" id="A0A8J3M9W9"/>
<proteinExistence type="predicted"/>
<comment type="caution">
    <text evidence="2">The sequence shown here is derived from an EMBL/GenBank/DDBJ whole genome shotgun (WGS) entry which is preliminary data.</text>
</comment>
<reference evidence="2" key="2">
    <citation type="submission" date="2020-09" db="EMBL/GenBank/DDBJ databases">
        <authorList>
            <person name="Sun Q."/>
            <person name="Kim S."/>
        </authorList>
    </citation>
    <scope>NUCLEOTIDE SEQUENCE</scope>
    <source>
        <strain evidence="2">KCTC 42650</strain>
    </source>
</reference>